<comment type="caution">
    <text evidence="2">The sequence shown here is derived from an EMBL/GenBank/DDBJ whole genome shotgun (WGS) entry which is preliminary data.</text>
</comment>
<gene>
    <name evidence="2" type="ORF">BDZ94DRAFT_1032906</name>
</gene>
<evidence type="ECO:0000313" key="2">
    <source>
        <dbReference type="EMBL" id="KAF9467358.1"/>
    </source>
</evidence>
<accession>A0A9P5YCB1</accession>
<protein>
    <submittedName>
        <fullName evidence="2">Uncharacterized protein</fullName>
    </submittedName>
</protein>
<sequence length="332" mass="36823">MIPLSFFFALFFIVPLTSVVTIVAWESDYVQTLKGSEAAVILFLRSAKIVPLIEGPAKLNILIPSVPNSRDIRSWVESQILRLGGNSQRQNNLTAYVVFKEASLVILNRTKIFSVGPIHGLVIVLLVSSTLLAIIPLALASLQQYLLTRNTPNNITLPLSPFQPTPKENKNEHENLTSLIHNKPLDLVCVRCTMRPIISSGPPINSILSTIPPWPSPQNPSNAFELMAIILHQRPQNMYSETPDPFGFSEQIPNNTTASEDLTGNDDLDFEDPLETWTRWMVTIFEPELHIPPLQSTTPLAQSYIPPLKPTSPLTLQSPFMSATVSQVPGDF</sequence>
<keyword evidence="3" id="KW-1185">Reference proteome</keyword>
<evidence type="ECO:0000256" key="1">
    <source>
        <dbReference type="SAM" id="Phobius"/>
    </source>
</evidence>
<dbReference type="AlphaFoldDB" id="A0A9P5YCB1"/>
<feature type="transmembrane region" description="Helical" evidence="1">
    <location>
        <begin position="118"/>
        <end position="139"/>
    </location>
</feature>
<evidence type="ECO:0000313" key="3">
    <source>
        <dbReference type="Proteomes" id="UP000807353"/>
    </source>
</evidence>
<feature type="transmembrane region" description="Helical" evidence="1">
    <location>
        <begin position="6"/>
        <end position="25"/>
    </location>
</feature>
<keyword evidence="1" id="KW-1133">Transmembrane helix</keyword>
<organism evidence="2 3">
    <name type="scientific">Collybia nuda</name>
    <dbReference type="NCBI Taxonomy" id="64659"/>
    <lineage>
        <taxon>Eukaryota</taxon>
        <taxon>Fungi</taxon>
        <taxon>Dikarya</taxon>
        <taxon>Basidiomycota</taxon>
        <taxon>Agaricomycotina</taxon>
        <taxon>Agaricomycetes</taxon>
        <taxon>Agaricomycetidae</taxon>
        <taxon>Agaricales</taxon>
        <taxon>Tricholomatineae</taxon>
        <taxon>Clitocybaceae</taxon>
        <taxon>Collybia</taxon>
    </lineage>
</organism>
<name>A0A9P5YCB1_9AGAR</name>
<reference evidence="2" key="1">
    <citation type="submission" date="2020-11" db="EMBL/GenBank/DDBJ databases">
        <authorList>
            <consortium name="DOE Joint Genome Institute"/>
            <person name="Ahrendt S."/>
            <person name="Riley R."/>
            <person name="Andreopoulos W."/>
            <person name="Labutti K."/>
            <person name="Pangilinan J."/>
            <person name="Ruiz-Duenas F.J."/>
            <person name="Barrasa J.M."/>
            <person name="Sanchez-Garcia M."/>
            <person name="Camarero S."/>
            <person name="Miyauchi S."/>
            <person name="Serrano A."/>
            <person name="Linde D."/>
            <person name="Babiker R."/>
            <person name="Drula E."/>
            <person name="Ayuso-Fernandez I."/>
            <person name="Pacheco R."/>
            <person name="Padilla G."/>
            <person name="Ferreira P."/>
            <person name="Barriuso J."/>
            <person name="Kellner H."/>
            <person name="Castanera R."/>
            <person name="Alfaro M."/>
            <person name="Ramirez L."/>
            <person name="Pisabarro A.G."/>
            <person name="Kuo A."/>
            <person name="Tritt A."/>
            <person name="Lipzen A."/>
            <person name="He G."/>
            <person name="Yan M."/>
            <person name="Ng V."/>
            <person name="Cullen D."/>
            <person name="Martin F."/>
            <person name="Rosso M.-N."/>
            <person name="Henrissat B."/>
            <person name="Hibbett D."/>
            <person name="Martinez A.T."/>
            <person name="Grigoriev I.V."/>
        </authorList>
    </citation>
    <scope>NUCLEOTIDE SEQUENCE</scope>
    <source>
        <strain evidence="2">CBS 247.69</strain>
    </source>
</reference>
<keyword evidence="1" id="KW-0812">Transmembrane</keyword>
<dbReference type="Proteomes" id="UP000807353">
    <property type="component" value="Unassembled WGS sequence"/>
</dbReference>
<proteinExistence type="predicted"/>
<dbReference type="EMBL" id="MU150237">
    <property type="protein sequence ID" value="KAF9467358.1"/>
    <property type="molecule type" value="Genomic_DNA"/>
</dbReference>
<keyword evidence="1" id="KW-0472">Membrane</keyword>